<dbReference type="AlphaFoldDB" id="A0A8C8TH77"/>
<dbReference type="Proteomes" id="UP000694547">
    <property type="component" value="Chromosome 21"/>
</dbReference>
<dbReference type="GeneTree" id="ENSGT00940000156404"/>
<reference evidence="1" key="3">
    <citation type="submission" date="2025-09" db="UniProtKB">
        <authorList>
            <consortium name="Ensembl"/>
        </authorList>
    </citation>
    <scope>IDENTIFICATION</scope>
</reference>
<evidence type="ECO:0000313" key="2">
    <source>
        <dbReference type="Proteomes" id="UP000694547"/>
    </source>
</evidence>
<protein>
    <submittedName>
        <fullName evidence="1">Transient receptor potential cation channel, subfamily M, member 2</fullName>
    </submittedName>
</protein>
<sequence length="107" mass="12439">MESLDRRRTGSEQEEGFGVEARRATDLGMVPNLRRSNSSLHKSRRLLCPFIEKQENLSSWIPENIKKKECVYFVESSKLSDAGSASWWLLWLLKLRNKVCHNPVLIH</sequence>
<accession>A0A8C8TH77</accession>
<reference evidence="1" key="2">
    <citation type="submission" date="2025-08" db="UniProtKB">
        <authorList>
            <consortium name="Ensembl"/>
        </authorList>
    </citation>
    <scope>IDENTIFICATION</scope>
</reference>
<proteinExistence type="predicted"/>
<reference evidence="1 2" key="1">
    <citation type="submission" date="2018-10" db="EMBL/GenBank/DDBJ databases">
        <title>Improved assembly of the deer mouse Peromyscus maniculatus genome.</title>
        <authorList>
            <person name="Lassance J.-M."/>
            <person name="Hoekstra H.E."/>
        </authorList>
    </citation>
    <scope>NUCLEOTIDE SEQUENCE [LARGE SCALE GENOMIC DNA]</scope>
</reference>
<name>A0A8C8TH77_PERMB</name>
<keyword evidence="2" id="KW-1185">Reference proteome</keyword>
<evidence type="ECO:0000313" key="1">
    <source>
        <dbReference type="Ensembl" id="ENSPEMP00000012091.1"/>
    </source>
</evidence>
<dbReference type="Ensembl" id="ENSPEMT00000016286.2">
    <property type="protein sequence ID" value="ENSPEMP00000012091.1"/>
    <property type="gene ID" value="ENSPEMG00000012456.2"/>
</dbReference>
<organism evidence="1 2">
    <name type="scientific">Peromyscus maniculatus bairdii</name>
    <name type="common">Prairie deer mouse</name>
    <dbReference type="NCBI Taxonomy" id="230844"/>
    <lineage>
        <taxon>Eukaryota</taxon>
        <taxon>Metazoa</taxon>
        <taxon>Chordata</taxon>
        <taxon>Craniata</taxon>
        <taxon>Vertebrata</taxon>
        <taxon>Euteleostomi</taxon>
        <taxon>Mammalia</taxon>
        <taxon>Eutheria</taxon>
        <taxon>Euarchontoglires</taxon>
        <taxon>Glires</taxon>
        <taxon>Rodentia</taxon>
        <taxon>Myomorpha</taxon>
        <taxon>Muroidea</taxon>
        <taxon>Cricetidae</taxon>
        <taxon>Neotominae</taxon>
        <taxon>Peromyscus</taxon>
    </lineage>
</organism>